<dbReference type="Gene3D" id="2.160.20.10">
    <property type="entry name" value="Single-stranded right-handed beta-helix, Pectin lyase-like"/>
    <property type="match status" value="1"/>
</dbReference>
<evidence type="ECO:0000256" key="8">
    <source>
        <dbReference type="RuleBase" id="RU000589"/>
    </source>
</evidence>
<keyword evidence="11" id="KW-1185">Reference proteome</keyword>
<comment type="pathway">
    <text evidence="1 8">Glycan metabolism; pectin degradation; 2-dehydro-3-deoxy-D-gluconate from pectin: step 1/5.</text>
</comment>
<organism evidence="10 11">
    <name type="scientific">Stephania yunnanensis</name>
    <dbReference type="NCBI Taxonomy" id="152371"/>
    <lineage>
        <taxon>Eukaryota</taxon>
        <taxon>Viridiplantae</taxon>
        <taxon>Streptophyta</taxon>
        <taxon>Embryophyta</taxon>
        <taxon>Tracheophyta</taxon>
        <taxon>Spermatophyta</taxon>
        <taxon>Magnoliopsida</taxon>
        <taxon>Ranunculales</taxon>
        <taxon>Menispermaceae</taxon>
        <taxon>Menispermoideae</taxon>
        <taxon>Cissampelideae</taxon>
        <taxon>Stephania</taxon>
    </lineage>
</organism>
<evidence type="ECO:0000256" key="2">
    <source>
        <dbReference type="ARBA" id="ARBA00008891"/>
    </source>
</evidence>
<comment type="catalytic activity">
    <reaction evidence="6 8">
        <text>[(1-&gt;4)-alpha-D-galacturonosyl methyl ester](n) + n H2O = [(1-&gt;4)-alpha-D-galacturonosyl](n) + n methanol + n H(+)</text>
        <dbReference type="Rhea" id="RHEA:22380"/>
        <dbReference type="Rhea" id="RHEA-COMP:14570"/>
        <dbReference type="Rhea" id="RHEA-COMP:14573"/>
        <dbReference type="ChEBI" id="CHEBI:15377"/>
        <dbReference type="ChEBI" id="CHEBI:15378"/>
        <dbReference type="ChEBI" id="CHEBI:17790"/>
        <dbReference type="ChEBI" id="CHEBI:140522"/>
        <dbReference type="ChEBI" id="CHEBI:140523"/>
        <dbReference type="EC" id="3.1.1.11"/>
    </reaction>
</comment>
<keyword evidence="4 8" id="KW-0378">Hydrolase</keyword>
<evidence type="ECO:0000256" key="4">
    <source>
        <dbReference type="ARBA" id="ARBA00022801"/>
    </source>
</evidence>
<evidence type="ECO:0000259" key="9">
    <source>
        <dbReference type="Pfam" id="PF01095"/>
    </source>
</evidence>
<reference evidence="10 11" key="1">
    <citation type="submission" date="2024-01" db="EMBL/GenBank/DDBJ databases">
        <title>Genome assemblies of Stephania.</title>
        <authorList>
            <person name="Yang L."/>
        </authorList>
    </citation>
    <scope>NUCLEOTIDE SEQUENCE [LARGE SCALE GENOMIC DNA]</scope>
    <source>
        <strain evidence="10">YNDBR</strain>
        <tissue evidence="10">Leaf</tissue>
    </source>
</reference>
<evidence type="ECO:0000256" key="7">
    <source>
        <dbReference type="PROSITE-ProRule" id="PRU10040"/>
    </source>
</evidence>
<dbReference type="InterPro" id="IPR033131">
    <property type="entry name" value="Pectinesterase_Asp_AS"/>
</dbReference>
<dbReference type="GO" id="GO:0030599">
    <property type="term" value="F:pectinesterase activity"/>
    <property type="evidence" value="ECO:0007669"/>
    <property type="project" value="UniProtKB-UniRule"/>
</dbReference>
<dbReference type="EC" id="3.1.1.11" evidence="3 8"/>
<dbReference type="PANTHER" id="PTHR31321">
    <property type="entry name" value="ACYL-COA THIOESTER HYDROLASE YBHC-RELATED"/>
    <property type="match status" value="1"/>
</dbReference>
<comment type="similarity">
    <text evidence="2">Belongs to the pectinesterase family.</text>
</comment>
<evidence type="ECO:0000256" key="3">
    <source>
        <dbReference type="ARBA" id="ARBA00013229"/>
    </source>
</evidence>
<dbReference type="InterPro" id="IPR012334">
    <property type="entry name" value="Pectin_lyas_fold"/>
</dbReference>
<accession>A0AAP0HRW7</accession>
<feature type="active site" evidence="7">
    <location>
        <position position="150"/>
    </location>
</feature>
<protein>
    <recommendedName>
        <fullName evidence="3 8">Pectinesterase</fullName>
        <ecNumber evidence="3 8">3.1.1.11</ecNumber>
    </recommendedName>
</protein>
<comment type="caution">
    <text evidence="10">The sequence shown here is derived from an EMBL/GenBank/DDBJ whole genome shotgun (WGS) entry which is preliminary data.</text>
</comment>
<dbReference type="Proteomes" id="UP001420932">
    <property type="component" value="Unassembled WGS sequence"/>
</dbReference>
<gene>
    <name evidence="10" type="ORF">Syun_026118</name>
</gene>
<dbReference type="InterPro" id="IPR011050">
    <property type="entry name" value="Pectin_lyase_fold/virulence"/>
</dbReference>
<dbReference type="SUPFAM" id="SSF51126">
    <property type="entry name" value="Pectin lyase-like"/>
    <property type="match status" value="1"/>
</dbReference>
<dbReference type="AlphaFoldDB" id="A0AAP0HRW7"/>
<dbReference type="PANTHER" id="PTHR31321:SF87">
    <property type="entry name" value="PECTINESTERASE 63-RELATED"/>
    <property type="match status" value="1"/>
</dbReference>
<evidence type="ECO:0000313" key="11">
    <source>
        <dbReference type="Proteomes" id="UP001420932"/>
    </source>
</evidence>
<proteinExistence type="inferred from homology"/>
<evidence type="ECO:0000313" key="10">
    <source>
        <dbReference type="EMBL" id="KAK9099073.1"/>
    </source>
</evidence>
<feature type="domain" description="Pectinesterase catalytic" evidence="9">
    <location>
        <begin position="104"/>
        <end position="160"/>
    </location>
</feature>
<dbReference type="Pfam" id="PF01095">
    <property type="entry name" value="Pectinesterase"/>
    <property type="match status" value="1"/>
</dbReference>
<dbReference type="GO" id="GO:0045490">
    <property type="term" value="P:pectin catabolic process"/>
    <property type="evidence" value="ECO:0007669"/>
    <property type="project" value="UniProtKB-UniRule"/>
</dbReference>
<keyword evidence="5 8" id="KW-0063">Aspartyl esterase</keyword>
<dbReference type="PROSITE" id="PS00503">
    <property type="entry name" value="PECTINESTERASE_2"/>
    <property type="match status" value="1"/>
</dbReference>
<dbReference type="InterPro" id="IPR000070">
    <property type="entry name" value="Pectinesterase_cat"/>
</dbReference>
<evidence type="ECO:0000256" key="6">
    <source>
        <dbReference type="ARBA" id="ARBA00047928"/>
    </source>
</evidence>
<sequence>MVVKTPVDLDGAIRECDDKFDLIRFRHVRYVSFRVEILYSAVKSVEQLKKENRRESHEDVVLSSIETVMSLVLEESEEVNPDLISLLLDCMKKDNQPDGWSLNGEQAVAMRISGDKVAFYNCKFLGYKYTLCNYKGNHFFQNFYIEGTVDFIFGDERSLYLELYMKKEGNDHEGQLRNKEEWISIGAFWSIDKINHLPVKILSFSAKLTCVNAQCHLSPIEITCAT</sequence>
<evidence type="ECO:0000256" key="1">
    <source>
        <dbReference type="ARBA" id="ARBA00005184"/>
    </source>
</evidence>
<dbReference type="GO" id="GO:0042545">
    <property type="term" value="P:cell wall modification"/>
    <property type="evidence" value="ECO:0007669"/>
    <property type="project" value="UniProtKB-UniRule"/>
</dbReference>
<dbReference type="EMBL" id="JBBNAF010000011">
    <property type="protein sequence ID" value="KAK9099073.1"/>
    <property type="molecule type" value="Genomic_DNA"/>
</dbReference>
<name>A0AAP0HRW7_9MAGN</name>
<evidence type="ECO:0000256" key="5">
    <source>
        <dbReference type="ARBA" id="ARBA00023085"/>
    </source>
</evidence>